<dbReference type="PROSITE" id="PS51746">
    <property type="entry name" value="PPM_2"/>
    <property type="match status" value="1"/>
</dbReference>
<dbReference type="eggNOG" id="COG0631">
    <property type="taxonomic scope" value="Bacteria"/>
</dbReference>
<evidence type="ECO:0000259" key="1">
    <source>
        <dbReference type="PROSITE" id="PS51746"/>
    </source>
</evidence>
<dbReference type="InterPro" id="IPR036457">
    <property type="entry name" value="PPM-type-like_dom_sf"/>
</dbReference>
<dbReference type="SMART" id="SM00332">
    <property type="entry name" value="PP2Cc"/>
    <property type="match status" value="1"/>
</dbReference>
<dbReference type="InterPro" id="IPR001932">
    <property type="entry name" value="PPM-type_phosphatase-like_dom"/>
</dbReference>
<dbReference type="STRING" id="1009370.ALO_14612"/>
<dbReference type="OrthoDB" id="9801841at2"/>
<reference evidence="2 3" key="1">
    <citation type="journal article" date="2011" name="EMBO J.">
        <title>Structural diversity of bacterial flagellar motors.</title>
        <authorList>
            <person name="Chen S."/>
            <person name="Beeby M."/>
            <person name="Murphy G.E."/>
            <person name="Leadbetter J.R."/>
            <person name="Hendrixson D.R."/>
            <person name="Briegel A."/>
            <person name="Li Z."/>
            <person name="Shi J."/>
            <person name="Tocheva E.I."/>
            <person name="Muller A."/>
            <person name="Dobro M.J."/>
            <person name="Jensen G.J."/>
        </authorList>
    </citation>
    <scope>NUCLEOTIDE SEQUENCE [LARGE SCALE GENOMIC DNA]</scope>
    <source>
        <strain evidence="2 3">DSM 6540</strain>
    </source>
</reference>
<gene>
    <name evidence="2" type="ORF">ALO_14612</name>
</gene>
<feature type="domain" description="PPM-type phosphatase" evidence="1">
    <location>
        <begin position="1"/>
        <end position="240"/>
    </location>
</feature>
<dbReference type="GO" id="GO:0004722">
    <property type="term" value="F:protein serine/threonine phosphatase activity"/>
    <property type="evidence" value="ECO:0007669"/>
    <property type="project" value="InterPro"/>
</dbReference>
<dbReference type="NCBIfam" id="NF033484">
    <property type="entry name" value="Stp1_PP2C_phos"/>
    <property type="match status" value="1"/>
</dbReference>
<dbReference type="CDD" id="cd00143">
    <property type="entry name" value="PP2Cc"/>
    <property type="match status" value="1"/>
</dbReference>
<dbReference type="SMART" id="SM00331">
    <property type="entry name" value="PP2C_SIG"/>
    <property type="match status" value="1"/>
</dbReference>
<dbReference type="RefSeq" id="WP_004573496.1">
    <property type="nucleotide sequence ID" value="NZ_AFGF01000126.1"/>
</dbReference>
<evidence type="ECO:0000313" key="3">
    <source>
        <dbReference type="Proteomes" id="UP000003240"/>
    </source>
</evidence>
<organism evidence="2 3">
    <name type="scientific">Acetonema longum DSM 6540</name>
    <dbReference type="NCBI Taxonomy" id="1009370"/>
    <lineage>
        <taxon>Bacteria</taxon>
        <taxon>Bacillati</taxon>
        <taxon>Bacillota</taxon>
        <taxon>Negativicutes</taxon>
        <taxon>Acetonemataceae</taxon>
        <taxon>Acetonema</taxon>
    </lineage>
</organism>
<accession>F7NLF0</accession>
<dbReference type="PANTHER" id="PTHR13832">
    <property type="entry name" value="PROTEIN PHOSPHATASE 2C"/>
    <property type="match status" value="1"/>
</dbReference>
<comment type="caution">
    <text evidence="2">The sequence shown here is derived from an EMBL/GenBank/DDBJ whole genome shotgun (WGS) entry which is preliminary data.</text>
</comment>
<dbReference type="Proteomes" id="UP000003240">
    <property type="component" value="Unassembled WGS sequence"/>
</dbReference>
<evidence type="ECO:0000313" key="2">
    <source>
        <dbReference type="EMBL" id="EGO63255.1"/>
    </source>
</evidence>
<dbReference type="Pfam" id="PF13672">
    <property type="entry name" value="PP2C_2"/>
    <property type="match status" value="1"/>
</dbReference>
<dbReference type="EMBL" id="AFGF01000126">
    <property type="protein sequence ID" value="EGO63255.1"/>
    <property type="molecule type" value="Genomic_DNA"/>
</dbReference>
<dbReference type="AlphaFoldDB" id="F7NLF0"/>
<protein>
    <submittedName>
        <fullName evidence="2">Protein serine/threonine phosphatase</fullName>
    </submittedName>
</protein>
<proteinExistence type="predicted"/>
<dbReference type="SUPFAM" id="SSF81606">
    <property type="entry name" value="PP2C-like"/>
    <property type="match status" value="1"/>
</dbReference>
<sequence length="247" mass="26855">MQAYGKSHVGLVRTTNEDGFLLDLPNLFVVADGMGGHAAGEIASRLAVDTFAGFVRANIGLDGPLKVMHQAFKQANTAIYDQSQAYPEYQGMGTTMTAVYINAGQAYWVHAGDSRLYLVHKARLIQITEDHSLVGELVRNHSITKEEALVHPQRNILTRALGTSEYVDIDTGSLALENQDLLLLCTDGLTNMIREDDILEIVKSGLDNQDTGVKYCVDELIVQANLAGGLDNITAILIKHESDDSGL</sequence>
<name>F7NLF0_9FIRM</name>
<keyword evidence="3" id="KW-1185">Reference proteome</keyword>
<dbReference type="InterPro" id="IPR015655">
    <property type="entry name" value="PP2C"/>
</dbReference>
<dbReference type="Gene3D" id="3.60.40.10">
    <property type="entry name" value="PPM-type phosphatase domain"/>
    <property type="match status" value="1"/>
</dbReference>
<dbReference type="PANTHER" id="PTHR13832:SF827">
    <property type="entry name" value="PROTEIN PHOSPHATASE 1L"/>
    <property type="match status" value="1"/>
</dbReference>